<reference evidence="3 4" key="1">
    <citation type="submission" date="2022-03" db="EMBL/GenBank/DDBJ databases">
        <authorList>
            <person name="Jo J.-H."/>
            <person name="Im W.-T."/>
        </authorList>
    </citation>
    <scope>NUCLEOTIDE SEQUENCE [LARGE SCALE GENOMIC DNA]</scope>
    <source>
        <strain evidence="3 4">MA9</strain>
    </source>
</reference>
<evidence type="ECO:0000313" key="4">
    <source>
        <dbReference type="Proteomes" id="UP001316087"/>
    </source>
</evidence>
<dbReference type="InterPro" id="IPR021729">
    <property type="entry name" value="DUF3298"/>
</dbReference>
<evidence type="ECO:0000313" key="3">
    <source>
        <dbReference type="EMBL" id="MCH7322563.1"/>
    </source>
</evidence>
<keyword evidence="1" id="KW-1133">Transmembrane helix</keyword>
<evidence type="ECO:0000259" key="2">
    <source>
        <dbReference type="Pfam" id="PF11738"/>
    </source>
</evidence>
<proteinExistence type="predicted"/>
<evidence type="ECO:0000256" key="1">
    <source>
        <dbReference type="SAM" id="Phobius"/>
    </source>
</evidence>
<dbReference type="Gene3D" id="3.90.640.20">
    <property type="entry name" value="Heat-shock cognate protein, ATPase"/>
    <property type="match status" value="1"/>
</dbReference>
<dbReference type="Proteomes" id="UP001316087">
    <property type="component" value="Unassembled WGS sequence"/>
</dbReference>
<keyword evidence="1" id="KW-0812">Transmembrane</keyword>
<dbReference type="Pfam" id="PF11738">
    <property type="entry name" value="DUF3298"/>
    <property type="match status" value="1"/>
</dbReference>
<protein>
    <submittedName>
        <fullName evidence="3">RsiV family protein</fullName>
    </submittedName>
</protein>
<feature type="domain" description="DUF3298" evidence="2">
    <location>
        <begin position="190"/>
        <end position="276"/>
    </location>
</feature>
<accession>A0ABS9UE07</accession>
<name>A0ABS9UE07_9BACL</name>
<keyword evidence="1" id="KW-0472">Membrane</keyword>
<keyword evidence="4" id="KW-1185">Reference proteome</keyword>
<dbReference type="EMBL" id="JAKZFC010000004">
    <property type="protein sequence ID" value="MCH7322563.1"/>
    <property type="molecule type" value="Genomic_DNA"/>
</dbReference>
<feature type="transmembrane region" description="Helical" evidence="1">
    <location>
        <begin position="41"/>
        <end position="63"/>
    </location>
</feature>
<gene>
    <name evidence="3" type="ORF">LZ480_11730</name>
</gene>
<dbReference type="InterPro" id="IPR037126">
    <property type="entry name" value="PdaC/RsiV-like_sf"/>
</dbReference>
<sequence>MDKKLRDLKKQYQNISIPKELDDVVEQALQRKKKKQWKPQWFFTLAAASVLLFTISINTNSVFAKNMANIPIINSIVEVLTFSKIEDHQGNHEASIEIPKITGDSEEIAALNAQYAAEGREIYEQYLEFSAEMDKDGHFGVESGYQVLTDNEQILSFARYVVEMVGSSSTIMRYTTIDKAQQIAITLQGLFRDERYVETISSYIVEQMKLEMEQSKGEKVYWVATGKEDDALFENFEKIQKEQNFYITNDGKLVISFDKYEVAPGYMGIVDFEIPTELIQPLLVSNTYIK</sequence>
<dbReference type="Gene3D" id="3.30.565.40">
    <property type="entry name" value="Fervidobacterium nodosum Rt17-B1 like"/>
    <property type="match status" value="1"/>
</dbReference>
<organism evidence="3 4">
    <name type="scientific">Solibacillus palustris</name>
    <dbReference type="NCBI Taxonomy" id="2908203"/>
    <lineage>
        <taxon>Bacteria</taxon>
        <taxon>Bacillati</taxon>
        <taxon>Bacillota</taxon>
        <taxon>Bacilli</taxon>
        <taxon>Bacillales</taxon>
        <taxon>Caryophanaceae</taxon>
        <taxon>Solibacillus</taxon>
    </lineage>
</organism>
<comment type="caution">
    <text evidence="3">The sequence shown here is derived from an EMBL/GenBank/DDBJ whole genome shotgun (WGS) entry which is preliminary data.</text>
</comment>
<dbReference type="RefSeq" id="WP_241369632.1">
    <property type="nucleotide sequence ID" value="NZ_JAKZFC010000004.1"/>
</dbReference>